<dbReference type="Pfam" id="PF08275">
    <property type="entry name" value="DNAG_N"/>
    <property type="match status" value="1"/>
</dbReference>
<keyword evidence="2 12" id="KW-0639">Primosome</keyword>
<dbReference type="SUPFAM" id="SSF56731">
    <property type="entry name" value="DNA primase core"/>
    <property type="match status" value="1"/>
</dbReference>
<keyword evidence="11 12" id="KW-0804">Transcription</keyword>
<dbReference type="InterPro" id="IPR030846">
    <property type="entry name" value="DnaG_bac"/>
</dbReference>
<comment type="similarity">
    <text evidence="12 13">Belongs to the DnaG primase family.</text>
</comment>
<feature type="zinc finger region" description="CHC2-type" evidence="12 14">
    <location>
        <begin position="37"/>
        <end position="61"/>
    </location>
</feature>
<dbReference type="PANTHER" id="PTHR30313:SF2">
    <property type="entry name" value="DNA PRIMASE"/>
    <property type="match status" value="1"/>
</dbReference>
<keyword evidence="1 12" id="KW-0240">DNA-directed RNA polymerase</keyword>
<dbReference type="SMART" id="SM00493">
    <property type="entry name" value="TOPRIM"/>
    <property type="match status" value="1"/>
</dbReference>
<keyword evidence="5 12" id="KW-0235">DNA replication</keyword>
<keyword evidence="6 12" id="KW-0479">Metal-binding</keyword>
<dbReference type="Gene3D" id="3.90.980.10">
    <property type="entry name" value="DNA primase, catalytic core, N-terminal domain"/>
    <property type="match status" value="1"/>
</dbReference>
<dbReference type="SMART" id="SM00400">
    <property type="entry name" value="ZnF_CHCC"/>
    <property type="match status" value="1"/>
</dbReference>
<dbReference type="AlphaFoldDB" id="A0A7C0VBM8"/>
<dbReference type="InterPro" id="IPR050219">
    <property type="entry name" value="DnaG_primase"/>
</dbReference>
<dbReference type="PIRSF" id="PIRSF002811">
    <property type="entry name" value="DnaG"/>
    <property type="match status" value="1"/>
</dbReference>
<comment type="cofactor">
    <cofactor evidence="12 13 14">
        <name>Zn(2+)</name>
        <dbReference type="ChEBI" id="CHEBI:29105"/>
    </cofactor>
    <text evidence="12 13 14">Binds 1 zinc ion per monomer.</text>
</comment>
<dbReference type="PROSITE" id="PS50880">
    <property type="entry name" value="TOPRIM"/>
    <property type="match status" value="1"/>
</dbReference>
<comment type="domain">
    <text evidence="12">Contains an N-terminal zinc-binding domain, a central core domain that contains the primase activity, and a C-terminal DnaB-binding domain.</text>
</comment>
<comment type="catalytic activity">
    <reaction evidence="12">
        <text>ssDNA + n NTP = ssDNA/pppN(pN)n-1 hybrid + (n-1) diphosphate.</text>
        <dbReference type="EC" id="2.7.7.101"/>
    </reaction>
</comment>
<keyword evidence="3 12" id="KW-0808">Transferase</keyword>
<evidence type="ECO:0000256" key="4">
    <source>
        <dbReference type="ARBA" id="ARBA00022695"/>
    </source>
</evidence>
<comment type="function">
    <text evidence="12 13">RNA polymerase that catalyzes the synthesis of short RNA molecules used as primers for DNA polymerase during DNA replication.</text>
</comment>
<dbReference type="Gene3D" id="3.90.580.10">
    <property type="entry name" value="Zinc finger, CHC2-type domain"/>
    <property type="match status" value="1"/>
</dbReference>
<evidence type="ECO:0000256" key="10">
    <source>
        <dbReference type="ARBA" id="ARBA00023125"/>
    </source>
</evidence>
<dbReference type="SUPFAM" id="SSF57783">
    <property type="entry name" value="Zinc beta-ribbon"/>
    <property type="match status" value="1"/>
</dbReference>
<dbReference type="Pfam" id="PF01807">
    <property type="entry name" value="Zn_ribbon_DnaG"/>
    <property type="match status" value="1"/>
</dbReference>
<evidence type="ECO:0000256" key="2">
    <source>
        <dbReference type="ARBA" id="ARBA00022515"/>
    </source>
</evidence>
<proteinExistence type="inferred from homology"/>
<dbReference type="InterPro" id="IPR019475">
    <property type="entry name" value="DNA_primase_DnaB-bd"/>
</dbReference>
<evidence type="ECO:0000256" key="5">
    <source>
        <dbReference type="ARBA" id="ARBA00022705"/>
    </source>
</evidence>
<protein>
    <recommendedName>
        <fullName evidence="12 13">DNA primase</fullName>
        <ecNumber evidence="12">2.7.7.101</ecNumber>
    </recommendedName>
</protein>
<gene>
    <name evidence="12" type="primary">dnaG</name>
    <name evidence="16" type="ORF">ENF18_08085</name>
</gene>
<dbReference type="NCBIfam" id="TIGR01391">
    <property type="entry name" value="dnaG"/>
    <property type="match status" value="1"/>
</dbReference>
<dbReference type="PANTHER" id="PTHR30313">
    <property type="entry name" value="DNA PRIMASE"/>
    <property type="match status" value="1"/>
</dbReference>
<organism evidence="16">
    <name type="scientific">candidate division WOR-3 bacterium</name>
    <dbReference type="NCBI Taxonomy" id="2052148"/>
    <lineage>
        <taxon>Bacteria</taxon>
        <taxon>Bacteria division WOR-3</taxon>
    </lineage>
</organism>
<dbReference type="InterPro" id="IPR002694">
    <property type="entry name" value="Znf_CHC2"/>
</dbReference>
<dbReference type="InterPro" id="IPR037068">
    <property type="entry name" value="DNA_primase_core_N_sf"/>
</dbReference>
<sequence length="553" mass="63095">MPLKDVVDKIKEHVDIVEVIGSRVSLKKVGKNYKGLCPFHNDKNPSFYVNPELGVYHCFGCGASGDVIKFVQEYEKMSFIDALKYLGDMVGISVKLTGDAQDKFYQVNEEAAKIYHSLLPQSQTALNYLKQRGITEETIEEFQLGYAPNSDIILSRLGAKFGIDVLLKVGLVVRGQGRMYDRFRNRLMFPIYSPAGRVAGFGGRILGEGMPKYMNSPESPVYSKRSSLYSVFHSRKEILEEKSVILVEGYFDYLSMYQAGFKNVLASLGTSLTEQQTQIISRYARKVYLFYDMDEAGRKASLRSMGLLIDRNVEIMLCSSSEGKDPDEILRNDGTDGIQRILSNSKGFIDVLLEDYSQKYDLKNPSHLTKVVNDFREILSRIRDGVKQEIYREKISRELMIKEELLMVRRKGGVERKEIVKLSPDVKLELALMASMLLNGYSDEDLSALDGFNFKLGVVSEFIKKARDERMDSEDVVSSLPQPYRDEVYKMLINGVDPVGDVMRRLKLQRIQEKLEETARKIKELEKRGEVVTTLLKIQDDLLREKLKIQREG</sequence>
<evidence type="ECO:0000256" key="3">
    <source>
        <dbReference type="ARBA" id="ARBA00022679"/>
    </source>
</evidence>
<dbReference type="GO" id="GO:1990077">
    <property type="term" value="C:primosome complex"/>
    <property type="evidence" value="ECO:0007669"/>
    <property type="project" value="UniProtKB-KW"/>
</dbReference>
<dbReference type="Pfam" id="PF13155">
    <property type="entry name" value="Toprim_2"/>
    <property type="match status" value="1"/>
</dbReference>
<evidence type="ECO:0000256" key="11">
    <source>
        <dbReference type="ARBA" id="ARBA00023163"/>
    </source>
</evidence>
<dbReference type="GO" id="GO:0003677">
    <property type="term" value="F:DNA binding"/>
    <property type="evidence" value="ECO:0007669"/>
    <property type="project" value="UniProtKB-KW"/>
</dbReference>
<accession>A0A7C0VBM8</accession>
<dbReference type="EMBL" id="DQWE01000382">
    <property type="protein sequence ID" value="HDI83732.1"/>
    <property type="molecule type" value="Genomic_DNA"/>
</dbReference>
<keyword evidence="7 12" id="KW-0863">Zinc-finger</keyword>
<dbReference type="InterPro" id="IPR006295">
    <property type="entry name" value="DNA_primase_DnaG"/>
</dbReference>
<dbReference type="EC" id="2.7.7.101" evidence="12"/>
<dbReference type="GO" id="GO:0005737">
    <property type="term" value="C:cytoplasm"/>
    <property type="evidence" value="ECO:0007669"/>
    <property type="project" value="TreeGrafter"/>
</dbReference>
<dbReference type="InterPro" id="IPR006171">
    <property type="entry name" value="TOPRIM_dom"/>
</dbReference>
<name>A0A7C0VBM8_UNCW3</name>
<keyword evidence="10 12" id="KW-0238">DNA-binding</keyword>
<evidence type="ECO:0000313" key="16">
    <source>
        <dbReference type="EMBL" id="HDI83732.1"/>
    </source>
</evidence>
<keyword evidence="9" id="KW-0460">Magnesium</keyword>
<dbReference type="FunFam" id="3.90.580.10:FF:000001">
    <property type="entry name" value="DNA primase"/>
    <property type="match status" value="1"/>
</dbReference>
<evidence type="ECO:0000256" key="6">
    <source>
        <dbReference type="ARBA" id="ARBA00022723"/>
    </source>
</evidence>
<evidence type="ECO:0000256" key="13">
    <source>
        <dbReference type="PIRNR" id="PIRNR002811"/>
    </source>
</evidence>
<evidence type="ECO:0000256" key="12">
    <source>
        <dbReference type="HAMAP-Rule" id="MF_00974"/>
    </source>
</evidence>
<dbReference type="HAMAP" id="MF_00974">
    <property type="entry name" value="DNA_primase_DnaG"/>
    <property type="match status" value="1"/>
</dbReference>
<evidence type="ECO:0000256" key="14">
    <source>
        <dbReference type="PIRSR" id="PIRSR002811-1"/>
    </source>
</evidence>
<dbReference type="Pfam" id="PF10410">
    <property type="entry name" value="DnaB_bind"/>
    <property type="match status" value="1"/>
</dbReference>
<dbReference type="GO" id="GO:0000428">
    <property type="term" value="C:DNA-directed RNA polymerase complex"/>
    <property type="evidence" value="ECO:0007669"/>
    <property type="project" value="UniProtKB-KW"/>
</dbReference>
<dbReference type="GO" id="GO:0008270">
    <property type="term" value="F:zinc ion binding"/>
    <property type="evidence" value="ECO:0007669"/>
    <property type="project" value="UniProtKB-UniRule"/>
</dbReference>
<feature type="domain" description="Toprim" evidence="15">
    <location>
        <begin position="242"/>
        <end position="323"/>
    </location>
</feature>
<comment type="caution">
    <text evidence="16">The sequence shown here is derived from an EMBL/GenBank/DDBJ whole genome shotgun (WGS) entry which is preliminary data.</text>
</comment>
<dbReference type="Proteomes" id="UP000885847">
    <property type="component" value="Unassembled WGS sequence"/>
</dbReference>
<dbReference type="CDD" id="cd03364">
    <property type="entry name" value="TOPRIM_DnaG_primases"/>
    <property type="match status" value="1"/>
</dbReference>
<dbReference type="GO" id="GO:0006269">
    <property type="term" value="P:DNA replication, synthesis of primer"/>
    <property type="evidence" value="ECO:0007669"/>
    <property type="project" value="UniProtKB-UniRule"/>
</dbReference>
<reference evidence="16" key="1">
    <citation type="journal article" date="2020" name="mSystems">
        <title>Genome- and Community-Level Interaction Insights into Carbon Utilization and Element Cycling Functions of Hydrothermarchaeota in Hydrothermal Sediment.</title>
        <authorList>
            <person name="Zhou Z."/>
            <person name="Liu Y."/>
            <person name="Xu W."/>
            <person name="Pan J."/>
            <person name="Luo Z.H."/>
            <person name="Li M."/>
        </authorList>
    </citation>
    <scope>NUCLEOTIDE SEQUENCE [LARGE SCALE GENOMIC DNA]</scope>
    <source>
        <strain evidence="16">HyVt-102</strain>
    </source>
</reference>
<evidence type="ECO:0000256" key="7">
    <source>
        <dbReference type="ARBA" id="ARBA00022771"/>
    </source>
</evidence>
<dbReference type="InterPro" id="IPR013264">
    <property type="entry name" value="DNAG_N"/>
</dbReference>
<evidence type="ECO:0000256" key="9">
    <source>
        <dbReference type="ARBA" id="ARBA00022842"/>
    </source>
</evidence>
<evidence type="ECO:0000256" key="1">
    <source>
        <dbReference type="ARBA" id="ARBA00022478"/>
    </source>
</evidence>
<evidence type="ECO:0000259" key="15">
    <source>
        <dbReference type="PROSITE" id="PS50880"/>
    </source>
</evidence>
<comment type="subunit">
    <text evidence="12">Monomer. Interacts with DnaB.</text>
</comment>
<evidence type="ECO:0000256" key="8">
    <source>
        <dbReference type="ARBA" id="ARBA00022833"/>
    </source>
</evidence>
<keyword evidence="8 12" id="KW-0862">Zinc</keyword>
<dbReference type="InterPro" id="IPR036977">
    <property type="entry name" value="DNA_primase_Znf_CHC2"/>
</dbReference>
<dbReference type="InterPro" id="IPR034151">
    <property type="entry name" value="TOPRIM_DnaG_bac"/>
</dbReference>
<dbReference type="Gene3D" id="3.40.1360.10">
    <property type="match status" value="1"/>
</dbReference>
<keyword evidence="4 12" id="KW-0548">Nucleotidyltransferase</keyword>
<dbReference type="GO" id="GO:0003899">
    <property type="term" value="F:DNA-directed RNA polymerase activity"/>
    <property type="evidence" value="ECO:0007669"/>
    <property type="project" value="UniProtKB-UniRule"/>
</dbReference>